<dbReference type="eggNOG" id="COG3668">
    <property type="taxonomic scope" value="Bacteria"/>
</dbReference>
<organism evidence="3 4">
    <name type="scientific">Advenella kashmirensis W13003</name>
    <dbReference type="NCBI Taxonomy" id="1424334"/>
    <lineage>
        <taxon>Bacteria</taxon>
        <taxon>Pseudomonadati</taxon>
        <taxon>Pseudomonadota</taxon>
        <taxon>Betaproteobacteria</taxon>
        <taxon>Burkholderiales</taxon>
        <taxon>Alcaligenaceae</taxon>
    </lineage>
</organism>
<dbReference type="PANTHER" id="PTHR33755">
    <property type="entry name" value="TOXIN PARE1-RELATED"/>
    <property type="match status" value="1"/>
</dbReference>
<sequence length="91" mass="10531">MELFWTIDALDDRDRIYSYVENDSPRAALSLDEQFEKGAALLSRYPHIGRPGRVPDTFELVVHANYLLVYDLVSDQVRILRVVHTATRWPG</sequence>
<dbReference type="HOGENOM" id="CLU_147162_11_1_4"/>
<dbReference type="Pfam" id="PF05016">
    <property type="entry name" value="ParE_toxin"/>
    <property type="match status" value="1"/>
</dbReference>
<dbReference type="AlphaFoldDB" id="V8QZ03"/>
<keyword evidence="4" id="KW-1185">Reference proteome</keyword>
<evidence type="ECO:0000313" key="4">
    <source>
        <dbReference type="Proteomes" id="UP000018733"/>
    </source>
</evidence>
<dbReference type="NCBIfam" id="TIGR02385">
    <property type="entry name" value="RelE_StbE"/>
    <property type="match status" value="1"/>
</dbReference>
<reference evidence="3 4" key="1">
    <citation type="journal article" date="2014" name="Genome Announc.">
        <title>Draft Genome Sequence of Advenella kashmirensis Strain W13003, a Polycyclic Aromatic Hydrocarbon-Degrading Bacterium.</title>
        <authorList>
            <person name="Wang X."/>
            <person name="Jin D."/>
            <person name="Zhou L."/>
            <person name="Wu L."/>
            <person name="An W."/>
            <person name="Zhao L."/>
        </authorList>
    </citation>
    <scope>NUCLEOTIDE SEQUENCE [LARGE SCALE GENOMIC DNA]</scope>
    <source>
        <strain evidence="3 4">W13003</strain>
    </source>
</reference>
<protein>
    <submittedName>
        <fullName evidence="3">Translation repressor RelE</fullName>
    </submittedName>
</protein>
<dbReference type="OrthoDB" id="9798046at2"/>
<dbReference type="RefSeq" id="WP_024004094.1">
    <property type="nucleotide sequence ID" value="NZ_KI650979.1"/>
</dbReference>
<dbReference type="PANTHER" id="PTHR33755:SF6">
    <property type="entry name" value="PLASMID STABILIZATION SYSTEM PROTEIN"/>
    <property type="match status" value="1"/>
</dbReference>
<evidence type="ECO:0000256" key="2">
    <source>
        <dbReference type="ARBA" id="ARBA00022649"/>
    </source>
</evidence>
<dbReference type="InterPro" id="IPR035093">
    <property type="entry name" value="RelE/ParE_toxin_dom_sf"/>
</dbReference>
<proteinExistence type="inferred from homology"/>
<evidence type="ECO:0000313" key="3">
    <source>
        <dbReference type="EMBL" id="ETF04535.1"/>
    </source>
</evidence>
<evidence type="ECO:0000256" key="1">
    <source>
        <dbReference type="ARBA" id="ARBA00006226"/>
    </source>
</evidence>
<dbReference type="EMBL" id="AYXT01000001">
    <property type="protein sequence ID" value="ETF04535.1"/>
    <property type="molecule type" value="Genomic_DNA"/>
</dbReference>
<name>V8QZ03_9BURK</name>
<comment type="caution">
    <text evidence="3">The sequence shown here is derived from an EMBL/GenBank/DDBJ whole genome shotgun (WGS) entry which is preliminary data.</text>
</comment>
<comment type="similarity">
    <text evidence="1">Belongs to the RelE toxin family.</text>
</comment>
<keyword evidence="2" id="KW-1277">Toxin-antitoxin system</keyword>
<dbReference type="Gene3D" id="3.30.2310.20">
    <property type="entry name" value="RelE-like"/>
    <property type="match status" value="1"/>
</dbReference>
<dbReference type="InterPro" id="IPR051803">
    <property type="entry name" value="TA_system_RelE-like_toxin"/>
</dbReference>
<dbReference type="InterPro" id="IPR007712">
    <property type="entry name" value="RelE/ParE_toxin"/>
</dbReference>
<dbReference type="STRING" id="1424334.W822_05175"/>
<gene>
    <name evidence="3" type="ORF">W822_05175</name>
</gene>
<dbReference type="Proteomes" id="UP000018733">
    <property type="component" value="Unassembled WGS sequence"/>
</dbReference>
<accession>V8QZ03</accession>